<comment type="similarity">
    <text evidence="1 3">Belongs to the thiolase-like superfamily. Beta-ketoacyl-ACP synthases family.</text>
</comment>
<dbReference type="InterPro" id="IPR014030">
    <property type="entry name" value="Ketoacyl_synth_N"/>
</dbReference>
<reference evidence="6 7" key="1">
    <citation type="submission" date="2018-08" db="EMBL/GenBank/DDBJ databases">
        <title>The complete genome sequence of Streptomyces seoulensis, a pioneer strain for nickel superoxide dismutase discovery.</title>
        <authorList>
            <person name="Shin J."/>
            <person name="Lee J.-S."/>
            <person name="Lee E.-J."/>
            <person name="Youn H.-D."/>
        </authorList>
    </citation>
    <scope>NUCLEOTIDE SEQUENCE [LARGE SCALE GENOMIC DNA]</scope>
    <source>
        <strain evidence="6 7">KCTC 9819</strain>
    </source>
</reference>
<dbReference type="OrthoDB" id="7061549at2"/>
<dbReference type="Pfam" id="PF02801">
    <property type="entry name" value="Ketoacyl-synt_C"/>
    <property type="match status" value="1"/>
</dbReference>
<sequence length="375" mass="38986">MPTTLAVTGWGVLSPLGAGADEFTRAVAERRSGLADVSGMFDEPLPQPKACAITDFDVREHLGRKRTASLDRSTAFAVTASGLALADAGLVVDEDNRDEVGVVLGTTLGSLRATAEFDRETLVNERPYMVEPLLFPNAVMNCAASRCAIWYQLRGANCTIPAGELAAVSVLRYGRTLIGRGHADTLLLGATEEFSAHRAWGDHHTHAGDPSRAPLGEAAVVLVTEDARAARAAGKPIDAEILSAEFGQYEGGGTAFATGLAERIRAALSTAGVTPDQVAVVSTGEGGIARLDEVERAALREVFGSSGPERLRVKEFAGECGGASGMVQIAAVLARHRADSGHDGEVSLVTSVSPDGAVGAVVLRGWSKRESNGGS</sequence>
<feature type="domain" description="Beta-ketoacyl synthase-like N-terminal" evidence="4">
    <location>
        <begin position="5"/>
        <end position="193"/>
    </location>
</feature>
<dbReference type="PANTHER" id="PTHR11712">
    <property type="entry name" value="POLYKETIDE SYNTHASE-RELATED"/>
    <property type="match status" value="1"/>
</dbReference>
<evidence type="ECO:0000256" key="3">
    <source>
        <dbReference type="RuleBase" id="RU003694"/>
    </source>
</evidence>
<evidence type="ECO:0000313" key="7">
    <source>
        <dbReference type="Proteomes" id="UP000292547"/>
    </source>
</evidence>
<dbReference type="InterPro" id="IPR000794">
    <property type="entry name" value="Beta-ketoacyl_synthase"/>
</dbReference>
<dbReference type="Proteomes" id="UP000292547">
    <property type="component" value="Chromosome"/>
</dbReference>
<dbReference type="InterPro" id="IPR016039">
    <property type="entry name" value="Thiolase-like"/>
</dbReference>
<name>A0A4P6TZ75_STRSO</name>
<dbReference type="EMBL" id="CP032229">
    <property type="protein sequence ID" value="QBJ90998.1"/>
    <property type="molecule type" value="Genomic_DNA"/>
</dbReference>
<evidence type="ECO:0000259" key="4">
    <source>
        <dbReference type="Pfam" id="PF00109"/>
    </source>
</evidence>
<dbReference type="STRING" id="73044.GCA_000725795_01735"/>
<organism evidence="6 7">
    <name type="scientific">Streptomyces seoulensis</name>
    <dbReference type="NCBI Taxonomy" id="73044"/>
    <lineage>
        <taxon>Bacteria</taxon>
        <taxon>Bacillati</taxon>
        <taxon>Actinomycetota</taxon>
        <taxon>Actinomycetes</taxon>
        <taxon>Kitasatosporales</taxon>
        <taxon>Streptomycetaceae</taxon>
        <taxon>Streptomyces</taxon>
    </lineage>
</organism>
<dbReference type="Pfam" id="PF00109">
    <property type="entry name" value="ketoacyl-synt"/>
    <property type="match status" value="1"/>
</dbReference>
<feature type="domain" description="Beta-ketoacyl synthase C-terminal" evidence="5">
    <location>
        <begin position="257"/>
        <end position="333"/>
    </location>
</feature>
<accession>A0A4P6TZ75</accession>
<gene>
    <name evidence="6" type="ORF">D0Z67_12250</name>
</gene>
<keyword evidence="2 3" id="KW-0808">Transferase</keyword>
<evidence type="ECO:0000256" key="2">
    <source>
        <dbReference type="ARBA" id="ARBA00022679"/>
    </source>
</evidence>
<dbReference type="PANTHER" id="PTHR11712:SF336">
    <property type="entry name" value="3-OXOACYL-[ACYL-CARRIER-PROTEIN] SYNTHASE, MITOCHONDRIAL"/>
    <property type="match status" value="1"/>
</dbReference>
<dbReference type="KEGG" id="sseo:D0Z67_12250"/>
<dbReference type="GeneID" id="300099700"/>
<evidence type="ECO:0000313" key="6">
    <source>
        <dbReference type="EMBL" id="QBJ90998.1"/>
    </source>
</evidence>
<dbReference type="RefSeq" id="WP_031184168.1">
    <property type="nucleotide sequence ID" value="NZ_CP032229.1"/>
</dbReference>
<dbReference type="SUPFAM" id="SSF53901">
    <property type="entry name" value="Thiolase-like"/>
    <property type="match status" value="2"/>
</dbReference>
<evidence type="ECO:0000259" key="5">
    <source>
        <dbReference type="Pfam" id="PF02801"/>
    </source>
</evidence>
<keyword evidence="7" id="KW-1185">Reference proteome</keyword>
<dbReference type="GO" id="GO:0004315">
    <property type="term" value="F:3-oxoacyl-[acyl-carrier-protein] synthase activity"/>
    <property type="evidence" value="ECO:0007669"/>
    <property type="project" value="TreeGrafter"/>
</dbReference>
<protein>
    <submittedName>
        <fullName evidence="6">Beta-ketoacyl synthase</fullName>
    </submittedName>
</protein>
<dbReference type="GO" id="GO:0006633">
    <property type="term" value="P:fatty acid biosynthetic process"/>
    <property type="evidence" value="ECO:0007669"/>
    <property type="project" value="TreeGrafter"/>
</dbReference>
<dbReference type="InterPro" id="IPR014031">
    <property type="entry name" value="Ketoacyl_synth_C"/>
</dbReference>
<dbReference type="AlphaFoldDB" id="A0A4P6TZ75"/>
<proteinExistence type="inferred from homology"/>
<dbReference type="Gene3D" id="3.40.47.10">
    <property type="match status" value="2"/>
</dbReference>
<evidence type="ECO:0000256" key="1">
    <source>
        <dbReference type="ARBA" id="ARBA00008467"/>
    </source>
</evidence>